<evidence type="ECO:0000256" key="5">
    <source>
        <dbReference type="ARBA" id="ARBA00023049"/>
    </source>
</evidence>
<keyword evidence="1 7" id="KW-0645">Protease</keyword>
<comment type="caution">
    <text evidence="7">Lacks conserved residue(s) required for the propagation of feature annotation.</text>
</comment>
<name>A0AAD5M6Z4_PARTN</name>
<keyword evidence="5 7" id="KW-0482">Metalloprotease</keyword>
<evidence type="ECO:0000256" key="2">
    <source>
        <dbReference type="ARBA" id="ARBA00022723"/>
    </source>
</evidence>
<evidence type="ECO:0000256" key="8">
    <source>
        <dbReference type="RuleBase" id="RU361183"/>
    </source>
</evidence>
<gene>
    <name evidence="10" type="primary">NAS-31_22</name>
    <name evidence="10" type="ORF">KIN20_009844</name>
</gene>
<evidence type="ECO:0000256" key="6">
    <source>
        <dbReference type="ARBA" id="ARBA00023157"/>
    </source>
</evidence>
<dbReference type="PRINTS" id="PR00480">
    <property type="entry name" value="ASTACIN"/>
</dbReference>
<dbReference type="GO" id="GO:0004222">
    <property type="term" value="F:metalloendopeptidase activity"/>
    <property type="evidence" value="ECO:0007669"/>
    <property type="project" value="UniProtKB-UniRule"/>
</dbReference>
<keyword evidence="11" id="KW-1185">Reference proteome</keyword>
<feature type="binding site" evidence="7">
    <location>
        <position position="201"/>
    </location>
    <ligand>
        <name>Zn(2+)</name>
        <dbReference type="ChEBI" id="CHEBI:29105"/>
        <note>catalytic</note>
    </ligand>
</feature>
<evidence type="ECO:0000313" key="11">
    <source>
        <dbReference type="Proteomes" id="UP001196413"/>
    </source>
</evidence>
<dbReference type="InterPro" id="IPR001506">
    <property type="entry name" value="Peptidase_M12A"/>
</dbReference>
<evidence type="ECO:0000259" key="9">
    <source>
        <dbReference type="PROSITE" id="PS51864"/>
    </source>
</evidence>
<comment type="cofactor">
    <cofactor evidence="7 8">
        <name>Zn(2+)</name>
        <dbReference type="ChEBI" id="CHEBI:29105"/>
    </cofactor>
    <text evidence="7 8">Binds 1 zinc ion per subunit.</text>
</comment>
<feature type="domain" description="Peptidase M12A" evidence="9">
    <location>
        <begin position="98"/>
        <end position="268"/>
    </location>
</feature>
<evidence type="ECO:0000256" key="1">
    <source>
        <dbReference type="ARBA" id="ARBA00022670"/>
    </source>
</evidence>
<dbReference type="Pfam" id="PF01400">
    <property type="entry name" value="Astacin"/>
    <property type="match status" value="1"/>
</dbReference>
<keyword evidence="6" id="KW-1015">Disulfide bond</keyword>
<feature type="binding site" evidence="7">
    <location>
        <position position="195"/>
    </location>
    <ligand>
        <name>Zn(2+)</name>
        <dbReference type="ChEBI" id="CHEBI:29105"/>
        <note>catalytic</note>
    </ligand>
</feature>
<protein>
    <recommendedName>
        <fullName evidence="8">Metalloendopeptidase</fullName>
        <ecNumber evidence="8">3.4.24.-</ecNumber>
    </recommendedName>
</protein>
<dbReference type="EC" id="3.4.24.-" evidence="8"/>
<accession>A0AAD5M6Z4</accession>
<keyword evidence="4 7" id="KW-0862">Zinc</keyword>
<dbReference type="AlphaFoldDB" id="A0AAD5M6Z4"/>
<dbReference type="Proteomes" id="UP001196413">
    <property type="component" value="Unassembled WGS sequence"/>
</dbReference>
<dbReference type="GO" id="GO:0006508">
    <property type="term" value="P:proteolysis"/>
    <property type="evidence" value="ECO:0007669"/>
    <property type="project" value="UniProtKB-KW"/>
</dbReference>
<dbReference type="PANTHER" id="PTHR10127:SF780">
    <property type="entry name" value="METALLOENDOPEPTIDASE"/>
    <property type="match status" value="1"/>
</dbReference>
<sequence>MIPNEEGTVKFLKQLHNMEKEVKNRFVQSPQVLPSEIMGYIGKKGSKIDSLYYTIEDVNHDNKVESALFQGDIILTKEQIEEIMEGIKQDGSNRRKRQAFRDSKYPNTLWTNNQVYYSFSPDLFENATRAFKKAAHIWSSATCIDFIENDTATDRILLIQGTGCYTLLGRTGGVQPLSLGLRCERVGTAVHEIGHALGFFHTQSRHDRDSFITVYPDNFEDHWLSQFKKMSKDVNYNYELTYDYGSVMHYGALRLAWICPSSDIIEGS</sequence>
<dbReference type="InterPro" id="IPR006026">
    <property type="entry name" value="Peptidase_Metallo"/>
</dbReference>
<dbReference type="SUPFAM" id="SSF55486">
    <property type="entry name" value="Metalloproteases ('zincins'), catalytic domain"/>
    <property type="match status" value="1"/>
</dbReference>
<keyword evidence="2 7" id="KW-0479">Metal-binding</keyword>
<organism evidence="10 11">
    <name type="scientific">Parelaphostrongylus tenuis</name>
    <name type="common">Meningeal worm</name>
    <dbReference type="NCBI Taxonomy" id="148309"/>
    <lineage>
        <taxon>Eukaryota</taxon>
        <taxon>Metazoa</taxon>
        <taxon>Ecdysozoa</taxon>
        <taxon>Nematoda</taxon>
        <taxon>Chromadorea</taxon>
        <taxon>Rhabditida</taxon>
        <taxon>Rhabditina</taxon>
        <taxon>Rhabditomorpha</taxon>
        <taxon>Strongyloidea</taxon>
        <taxon>Metastrongylidae</taxon>
        <taxon>Parelaphostrongylus</taxon>
    </lineage>
</organism>
<dbReference type="PANTHER" id="PTHR10127">
    <property type="entry name" value="DISCOIDIN, CUB, EGF, LAMININ , AND ZINC METALLOPROTEASE DOMAIN CONTAINING"/>
    <property type="match status" value="1"/>
</dbReference>
<reference evidence="10" key="1">
    <citation type="submission" date="2021-06" db="EMBL/GenBank/DDBJ databases">
        <title>Parelaphostrongylus tenuis whole genome reference sequence.</title>
        <authorList>
            <person name="Garwood T.J."/>
            <person name="Larsen P.A."/>
            <person name="Fountain-Jones N.M."/>
            <person name="Garbe J.R."/>
            <person name="Macchietto M.G."/>
            <person name="Kania S.A."/>
            <person name="Gerhold R.W."/>
            <person name="Richards J.E."/>
            <person name="Wolf T.M."/>
        </authorList>
    </citation>
    <scope>NUCLEOTIDE SEQUENCE</scope>
    <source>
        <strain evidence="10">MNPRO001-30</strain>
        <tissue evidence="10">Meninges</tissue>
    </source>
</reference>
<proteinExistence type="predicted"/>
<comment type="caution">
    <text evidence="10">The sequence shown here is derived from an EMBL/GenBank/DDBJ whole genome shotgun (WGS) entry which is preliminary data.</text>
</comment>
<keyword evidence="3 7" id="KW-0378">Hydrolase</keyword>
<feature type="binding site" evidence="7">
    <location>
        <position position="191"/>
    </location>
    <ligand>
        <name>Zn(2+)</name>
        <dbReference type="ChEBI" id="CHEBI:29105"/>
        <note>catalytic</note>
    </ligand>
</feature>
<dbReference type="InterPro" id="IPR034035">
    <property type="entry name" value="Astacin-like_dom"/>
</dbReference>
<dbReference type="Gene3D" id="3.40.390.10">
    <property type="entry name" value="Collagenase (Catalytic Domain)"/>
    <property type="match status" value="1"/>
</dbReference>
<evidence type="ECO:0000313" key="10">
    <source>
        <dbReference type="EMBL" id="KAJ1353250.1"/>
    </source>
</evidence>
<dbReference type="GO" id="GO:0008270">
    <property type="term" value="F:zinc ion binding"/>
    <property type="evidence" value="ECO:0007669"/>
    <property type="project" value="UniProtKB-UniRule"/>
</dbReference>
<dbReference type="PROSITE" id="PS51864">
    <property type="entry name" value="ASTACIN"/>
    <property type="match status" value="1"/>
</dbReference>
<dbReference type="EMBL" id="JAHQIW010001651">
    <property type="protein sequence ID" value="KAJ1353250.1"/>
    <property type="molecule type" value="Genomic_DNA"/>
</dbReference>
<evidence type="ECO:0000256" key="3">
    <source>
        <dbReference type="ARBA" id="ARBA00022801"/>
    </source>
</evidence>
<evidence type="ECO:0000256" key="4">
    <source>
        <dbReference type="ARBA" id="ARBA00022833"/>
    </source>
</evidence>
<dbReference type="CDD" id="cd04280">
    <property type="entry name" value="ZnMc_astacin_like"/>
    <property type="match status" value="1"/>
</dbReference>
<dbReference type="InterPro" id="IPR024079">
    <property type="entry name" value="MetalloPept_cat_dom_sf"/>
</dbReference>
<dbReference type="SMART" id="SM00235">
    <property type="entry name" value="ZnMc"/>
    <property type="match status" value="1"/>
</dbReference>
<evidence type="ECO:0000256" key="7">
    <source>
        <dbReference type="PROSITE-ProRule" id="PRU01211"/>
    </source>
</evidence>
<feature type="active site" evidence="7">
    <location>
        <position position="192"/>
    </location>
</feature>